<accession>A0A9Q4C4J4</accession>
<dbReference type="Pfam" id="PF00127">
    <property type="entry name" value="Copper-bind"/>
    <property type="match status" value="1"/>
</dbReference>
<evidence type="ECO:0000256" key="1">
    <source>
        <dbReference type="ARBA" id="ARBA00022448"/>
    </source>
</evidence>
<protein>
    <submittedName>
        <fullName evidence="7">Beta-propeller domain-containing protein</fullName>
    </submittedName>
</protein>
<organism evidence="7 8">
    <name type="scientific">Halorutilus salinus</name>
    <dbReference type="NCBI Taxonomy" id="2487751"/>
    <lineage>
        <taxon>Archaea</taxon>
        <taxon>Methanobacteriati</taxon>
        <taxon>Methanobacteriota</taxon>
        <taxon>Stenosarchaea group</taxon>
        <taxon>Halobacteria</taxon>
        <taxon>Halorutilales</taxon>
        <taxon>Halorutilaceae</taxon>
        <taxon>Halorutilus</taxon>
    </lineage>
</organism>
<feature type="region of interest" description="Disordered" evidence="5">
    <location>
        <begin position="126"/>
        <end position="166"/>
    </location>
</feature>
<evidence type="ECO:0000256" key="2">
    <source>
        <dbReference type="ARBA" id="ARBA00022723"/>
    </source>
</evidence>
<keyword evidence="3" id="KW-0249">Electron transport</keyword>
<evidence type="ECO:0000256" key="3">
    <source>
        <dbReference type="ARBA" id="ARBA00022982"/>
    </source>
</evidence>
<dbReference type="Proteomes" id="UP001149411">
    <property type="component" value="Unassembled WGS sequence"/>
</dbReference>
<keyword evidence="8" id="KW-1185">Reference proteome</keyword>
<feature type="region of interest" description="Disordered" evidence="5">
    <location>
        <begin position="91"/>
        <end position="114"/>
    </location>
</feature>
<evidence type="ECO:0000313" key="8">
    <source>
        <dbReference type="Proteomes" id="UP001149411"/>
    </source>
</evidence>
<dbReference type="GO" id="GO:0005507">
    <property type="term" value="F:copper ion binding"/>
    <property type="evidence" value="ECO:0007669"/>
    <property type="project" value="InterPro"/>
</dbReference>
<dbReference type="EMBL" id="RKLV01000005">
    <property type="protein sequence ID" value="MCX2819011.1"/>
    <property type="molecule type" value="Genomic_DNA"/>
</dbReference>
<feature type="domain" description="Blue (type 1) copper" evidence="6">
    <location>
        <begin position="741"/>
        <end position="832"/>
    </location>
</feature>
<dbReference type="InterPro" id="IPR000923">
    <property type="entry name" value="BlueCu_1"/>
</dbReference>
<keyword evidence="4" id="KW-0186">Copper</keyword>
<dbReference type="RefSeq" id="WP_266086900.1">
    <property type="nucleotide sequence ID" value="NZ_RKLV01000005.1"/>
</dbReference>
<dbReference type="SUPFAM" id="SSF49503">
    <property type="entry name" value="Cupredoxins"/>
    <property type="match status" value="1"/>
</dbReference>
<dbReference type="Pfam" id="PF09826">
    <property type="entry name" value="Beta_propel"/>
    <property type="match status" value="1"/>
</dbReference>
<evidence type="ECO:0000256" key="5">
    <source>
        <dbReference type="SAM" id="MobiDB-lite"/>
    </source>
</evidence>
<evidence type="ECO:0000256" key="4">
    <source>
        <dbReference type="ARBA" id="ARBA00023008"/>
    </source>
</evidence>
<dbReference type="AlphaFoldDB" id="A0A9Q4C4J4"/>
<keyword evidence="1" id="KW-0813">Transport</keyword>
<dbReference type="PANTHER" id="PTHR36507">
    <property type="entry name" value="BLL1555 PROTEIN"/>
    <property type="match status" value="1"/>
</dbReference>
<dbReference type="InterPro" id="IPR028871">
    <property type="entry name" value="BlueCu_1_BS"/>
</dbReference>
<dbReference type="InterPro" id="IPR052721">
    <property type="entry name" value="ET_Amicyanin"/>
</dbReference>
<proteinExistence type="predicted"/>
<comment type="caution">
    <text evidence="7">The sequence shown here is derived from an EMBL/GenBank/DDBJ whole genome shotgun (WGS) entry which is preliminary data.</text>
</comment>
<dbReference type="GO" id="GO:0009055">
    <property type="term" value="F:electron transfer activity"/>
    <property type="evidence" value="ECO:0007669"/>
    <property type="project" value="InterPro"/>
</dbReference>
<feature type="region of interest" description="Disordered" evidence="5">
    <location>
        <begin position="682"/>
        <end position="739"/>
    </location>
</feature>
<dbReference type="InterPro" id="IPR008972">
    <property type="entry name" value="Cupredoxin"/>
</dbReference>
<dbReference type="InterPro" id="IPR019198">
    <property type="entry name" value="Beta_propeller_containing"/>
</dbReference>
<dbReference type="Gene3D" id="2.60.40.420">
    <property type="entry name" value="Cupredoxins - blue copper proteins"/>
    <property type="match status" value="1"/>
</dbReference>
<feature type="compositionally biased region" description="Pro residues" evidence="5">
    <location>
        <begin position="690"/>
        <end position="706"/>
    </location>
</feature>
<feature type="compositionally biased region" description="Basic and acidic residues" evidence="5">
    <location>
        <begin position="91"/>
        <end position="106"/>
    </location>
</feature>
<sequence length="841" mass="91451">MQKTSVVLVLLVAVVTVTAVGVILTDSGEAEPRTSVSTFSSAEEFRTHLASAQTDDGVNLRQPVRDTGRDPNVERIQQLTRELRTVTERIEETERGIGEGELNRSEAEDELATLEQRRSQIRDALEEQREQVNETVDAGERASASVATDAEGGGGGAVSVSRESDTNVQVAGIDEPDILKTGGGRLFYSGGGETKVIDALPPSDMSVSANLSGAGEMLHEDGRLVSLREDEIVGYGVDGTPERDWTASLNSSVFEARLHNGTVYAVLSDGVDRDEPCPIRPMSAPNRDVVVPCEDIHRPDEPTNVDTTYTVVALDASDGDVVDRTSFVGSAAESVVYVSRDAVYVTYTRSDSEADVLLDFALSDGRDIFNDATLERFERLDGYELSDRAKRVELESIIEDWRGSLDGDERIEARNELENRMREYVDRNLRDFETTQIVRVNTDTFGIDATGSVPGVPLNQFALDEHDGELRVATTVGESVSLSSVGSENDVYVLNENLERTVSAQGMGEGQRVYSVRFTGDTGYVVTYRQIDPFYVLDLSDPSNPTIEGELKLPGYSSYLHPLGNDRVLGIGEENGRVKAVVFGVSDPTDPTVHDDYILDEYSSAAVENHRAFLHDERHGVFFLPGSRGGYVFSYDDGLELEKAVNVTDAKRAAYINDYMYVVSDHEVVALDENDWTRTGRVEIGDRVPQPYPRRPVEPMPQPTPTPDVERESGASGDGVSAPTVGQDGEATSLTGREDVTVEVGAGAQGFRFEPADIVVDEGTTVRWVWNGRGGQHNVVESDGEQPLGKPSFGSELADGENEFTHTFGEPGSYDYVCAPHIAQGMVGTVEVVENGGNSSA</sequence>
<dbReference type="CDD" id="cd04220">
    <property type="entry name" value="Halocyanin"/>
    <property type="match status" value="1"/>
</dbReference>
<dbReference type="PROSITE" id="PS00196">
    <property type="entry name" value="COPPER_BLUE"/>
    <property type="match status" value="1"/>
</dbReference>
<name>A0A9Q4C4J4_9EURY</name>
<evidence type="ECO:0000313" key="7">
    <source>
        <dbReference type="EMBL" id="MCX2819011.1"/>
    </source>
</evidence>
<dbReference type="PANTHER" id="PTHR36507:SF1">
    <property type="entry name" value="BLL1555 PROTEIN"/>
    <property type="match status" value="1"/>
</dbReference>
<evidence type="ECO:0000259" key="6">
    <source>
        <dbReference type="Pfam" id="PF00127"/>
    </source>
</evidence>
<reference evidence="7" key="1">
    <citation type="submission" date="2022-09" db="EMBL/GenBank/DDBJ databases">
        <title>Haloadaptaus new haloarchaeum isolated from saline soil.</title>
        <authorList>
            <person name="Duran-Viseras A."/>
            <person name="Sanchez-Porro C."/>
            <person name="Ventosa A."/>
        </authorList>
    </citation>
    <scope>NUCLEOTIDE SEQUENCE</scope>
    <source>
        <strain evidence="7">F3-133</strain>
    </source>
</reference>
<keyword evidence="2" id="KW-0479">Metal-binding</keyword>
<gene>
    <name evidence="7" type="ORF">EGH25_06560</name>
</gene>